<keyword evidence="2" id="KW-1185">Reference proteome</keyword>
<organism evidence="1 2">
    <name type="scientific">Maricaulis salignorans</name>
    <dbReference type="NCBI Taxonomy" id="144026"/>
    <lineage>
        <taxon>Bacteria</taxon>
        <taxon>Pseudomonadati</taxon>
        <taxon>Pseudomonadota</taxon>
        <taxon>Alphaproteobacteria</taxon>
        <taxon>Maricaulales</taxon>
        <taxon>Maricaulaceae</taxon>
        <taxon>Maricaulis</taxon>
    </lineage>
</organism>
<reference evidence="1 2" key="1">
    <citation type="submission" date="2016-10" db="EMBL/GenBank/DDBJ databases">
        <authorList>
            <person name="de Groot N.N."/>
        </authorList>
    </citation>
    <scope>NUCLEOTIDE SEQUENCE [LARGE SCALE GENOMIC DNA]</scope>
    <source>
        <strain evidence="1 2">DSM 16077</strain>
    </source>
</reference>
<gene>
    <name evidence="1" type="ORF">SAMN04488568_102342</name>
</gene>
<proteinExistence type="predicted"/>
<dbReference type="STRING" id="144026.SAMN04488568_102342"/>
<accession>A0A1G9NGW7</accession>
<sequence length="79" mass="9154">MLWAWCSLHEVLEMSDADQKKPQLNQAKTVVEKKVCPECGHIFKGNGWDGIDAHWRSKHENVMSYEEAWPLLRDGKYPG</sequence>
<dbReference type="Proteomes" id="UP000199759">
    <property type="component" value="Unassembled WGS sequence"/>
</dbReference>
<evidence type="ECO:0000313" key="1">
    <source>
        <dbReference type="EMBL" id="SDL85644.1"/>
    </source>
</evidence>
<dbReference type="AlphaFoldDB" id="A0A1G9NGW7"/>
<name>A0A1G9NGW7_9PROT</name>
<dbReference type="EMBL" id="FNHG01000002">
    <property type="protein sequence ID" value="SDL85644.1"/>
    <property type="molecule type" value="Genomic_DNA"/>
</dbReference>
<evidence type="ECO:0000313" key="2">
    <source>
        <dbReference type="Proteomes" id="UP000199759"/>
    </source>
</evidence>
<protein>
    <submittedName>
        <fullName evidence="1">Uncharacterized protein</fullName>
    </submittedName>
</protein>